<dbReference type="Gene3D" id="2.40.110.10">
    <property type="entry name" value="Butyryl-CoA Dehydrogenase, subunit A, domain 2"/>
    <property type="match status" value="1"/>
</dbReference>
<accession>A0ABT4TEX6</accession>
<evidence type="ECO:0000256" key="5">
    <source>
        <dbReference type="RuleBase" id="RU362125"/>
    </source>
</evidence>
<protein>
    <submittedName>
        <fullName evidence="9">Acyl-CoA dehydrogenase family protein</fullName>
    </submittedName>
</protein>
<dbReference type="RefSeq" id="WP_148031083.1">
    <property type="nucleotide sequence ID" value="NZ_BAABFD010000037.1"/>
</dbReference>
<dbReference type="SUPFAM" id="SSF56645">
    <property type="entry name" value="Acyl-CoA dehydrogenase NM domain-like"/>
    <property type="match status" value="1"/>
</dbReference>
<evidence type="ECO:0000313" key="9">
    <source>
        <dbReference type="EMBL" id="MDA0647486.1"/>
    </source>
</evidence>
<dbReference type="Pfam" id="PF02771">
    <property type="entry name" value="Acyl-CoA_dh_N"/>
    <property type="match status" value="1"/>
</dbReference>
<evidence type="ECO:0000313" key="10">
    <source>
        <dbReference type="Proteomes" id="UP001212498"/>
    </source>
</evidence>
<name>A0ABT4TEX6_9ACTN</name>
<dbReference type="Gene3D" id="1.10.540.10">
    <property type="entry name" value="Acyl-CoA dehydrogenase/oxidase, N-terminal domain"/>
    <property type="match status" value="1"/>
</dbReference>
<keyword evidence="5" id="KW-0560">Oxidoreductase</keyword>
<dbReference type="Pfam" id="PF00441">
    <property type="entry name" value="Acyl-CoA_dh_1"/>
    <property type="match status" value="1"/>
</dbReference>
<dbReference type="InterPro" id="IPR006089">
    <property type="entry name" value="Acyl-CoA_DH_CS"/>
</dbReference>
<keyword evidence="3 5" id="KW-0285">Flavoprotein</keyword>
<evidence type="ECO:0000259" key="7">
    <source>
        <dbReference type="Pfam" id="PF02770"/>
    </source>
</evidence>
<evidence type="ECO:0000256" key="1">
    <source>
        <dbReference type="ARBA" id="ARBA00001974"/>
    </source>
</evidence>
<dbReference type="InterPro" id="IPR036250">
    <property type="entry name" value="AcylCo_DH-like_C"/>
</dbReference>
<dbReference type="Proteomes" id="UP001212498">
    <property type="component" value="Unassembled WGS sequence"/>
</dbReference>
<keyword evidence="10" id="KW-1185">Reference proteome</keyword>
<comment type="similarity">
    <text evidence="2 5">Belongs to the acyl-CoA dehydrogenase family.</text>
</comment>
<comment type="cofactor">
    <cofactor evidence="1 5">
        <name>FAD</name>
        <dbReference type="ChEBI" id="CHEBI:57692"/>
    </cofactor>
</comment>
<dbReference type="PIRSF" id="PIRSF016578">
    <property type="entry name" value="HsaA"/>
    <property type="match status" value="1"/>
</dbReference>
<dbReference type="InterPro" id="IPR009100">
    <property type="entry name" value="AcylCoA_DH/oxidase_NM_dom_sf"/>
</dbReference>
<dbReference type="Gene3D" id="1.20.140.10">
    <property type="entry name" value="Butyryl-CoA Dehydrogenase, subunit A, domain 3"/>
    <property type="match status" value="1"/>
</dbReference>
<dbReference type="InterPro" id="IPR037069">
    <property type="entry name" value="AcylCoA_DH/ox_N_sf"/>
</dbReference>
<dbReference type="EMBL" id="JAPNUD010000305">
    <property type="protein sequence ID" value="MDA0647486.1"/>
    <property type="molecule type" value="Genomic_DNA"/>
</dbReference>
<feature type="domain" description="Acyl-CoA oxidase/dehydrogenase middle" evidence="7">
    <location>
        <begin position="125"/>
        <end position="218"/>
    </location>
</feature>
<organism evidence="9 10">
    <name type="scientific">Nonomuraea ferruginea</name>
    <dbReference type="NCBI Taxonomy" id="46174"/>
    <lineage>
        <taxon>Bacteria</taxon>
        <taxon>Bacillati</taxon>
        <taxon>Actinomycetota</taxon>
        <taxon>Actinomycetes</taxon>
        <taxon>Streptosporangiales</taxon>
        <taxon>Streptosporangiaceae</taxon>
        <taxon>Nonomuraea</taxon>
    </lineage>
</organism>
<dbReference type="Pfam" id="PF02770">
    <property type="entry name" value="Acyl-CoA_dh_M"/>
    <property type="match status" value="1"/>
</dbReference>
<dbReference type="PANTHER" id="PTHR43884">
    <property type="entry name" value="ACYL-COA DEHYDROGENASE"/>
    <property type="match status" value="1"/>
</dbReference>
<dbReference type="PANTHER" id="PTHR43884:SF12">
    <property type="entry name" value="ISOVALERYL-COA DEHYDROGENASE, MITOCHONDRIAL-RELATED"/>
    <property type="match status" value="1"/>
</dbReference>
<evidence type="ECO:0000256" key="2">
    <source>
        <dbReference type="ARBA" id="ARBA00009347"/>
    </source>
</evidence>
<sequence>MVTATDMAGEAAQELGALVRDFGLKEIRPRIRELEEAGEFPRDLYRQMGELGFFGCCFPEQVGGTDAGYQALAAVAEQLAWAYPPLSAAMNLQAATVPLTIANWGAAELVERYVPGLISGTLLGCNAMTEPDGGSDLLGAMRTRAVRDGDHYVITGSKMWITNANVADVAVVYAKTDPELGHRGVSAFVVPTGTPGFATSRVPCRVLGKLMPTNEVILSEVRVPAANLLGEEGEGFKVAMSAMDYGRLSVAARSVGLAQACLDASVEYANQREAFGQRIGSFQMVKKQIADMACEVSAARALVQDAAARYDEGVIPTRESSIAKYYAGEVCNRAAQATAEIFGGYAFSDELPISTYLNYAKLWQTGEGSANIQAVLIADDALGWKSMDRHRRPSKPGARA</sequence>
<comment type="caution">
    <text evidence="9">The sequence shown here is derived from an EMBL/GenBank/DDBJ whole genome shotgun (WGS) entry which is preliminary data.</text>
</comment>
<dbReference type="InterPro" id="IPR046373">
    <property type="entry name" value="Acyl-CoA_Oxase/DH_mid-dom_sf"/>
</dbReference>
<dbReference type="SUPFAM" id="SSF47203">
    <property type="entry name" value="Acyl-CoA dehydrogenase C-terminal domain-like"/>
    <property type="match status" value="1"/>
</dbReference>
<feature type="domain" description="Acyl-CoA dehydrogenase/oxidase N-terminal" evidence="8">
    <location>
        <begin position="11"/>
        <end position="120"/>
    </location>
</feature>
<keyword evidence="4 5" id="KW-0274">FAD</keyword>
<dbReference type="InterPro" id="IPR006091">
    <property type="entry name" value="Acyl-CoA_Oxase/DH_mid-dom"/>
</dbReference>
<evidence type="ECO:0000259" key="6">
    <source>
        <dbReference type="Pfam" id="PF00441"/>
    </source>
</evidence>
<proteinExistence type="inferred from homology"/>
<dbReference type="PROSITE" id="PS00072">
    <property type="entry name" value="ACYL_COA_DH_1"/>
    <property type="match status" value="1"/>
</dbReference>
<gene>
    <name evidence="9" type="ORF">OUY24_43245</name>
</gene>
<evidence type="ECO:0000259" key="8">
    <source>
        <dbReference type="Pfam" id="PF02771"/>
    </source>
</evidence>
<dbReference type="InterPro" id="IPR009075">
    <property type="entry name" value="AcylCo_DH/oxidase_C"/>
</dbReference>
<evidence type="ECO:0000256" key="4">
    <source>
        <dbReference type="ARBA" id="ARBA00022827"/>
    </source>
</evidence>
<feature type="domain" description="Acyl-CoA dehydrogenase/oxidase C-terminal" evidence="6">
    <location>
        <begin position="233"/>
        <end position="380"/>
    </location>
</feature>
<dbReference type="InterPro" id="IPR013786">
    <property type="entry name" value="AcylCoA_DH/ox_N"/>
</dbReference>
<evidence type="ECO:0000256" key="3">
    <source>
        <dbReference type="ARBA" id="ARBA00022630"/>
    </source>
</evidence>
<reference evidence="9 10" key="1">
    <citation type="submission" date="2022-11" db="EMBL/GenBank/DDBJ databases">
        <title>Nonomuraea corallina sp. nov., a new species of the genus Nonomuraea isolated from sea side sediment in Thai sea.</title>
        <authorList>
            <person name="Ngamcharungchit C."/>
            <person name="Matsumoto A."/>
            <person name="Suriyachadkun C."/>
            <person name="Panbangred W."/>
            <person name="Inahashi Y."/>
            <person name="Intra B."/>
        </authorList>
    </citation>
    <scope>NUCLEOTIDE SEQUENCE [LARGE SCALE GENOMIC DNA]</scope>
    <source>
        <strain evidence="9 10">DSM 43553</strain>
    </source>
</reference>